<feature type="compositionally biased region" description="Basic and acidic residues" evidence="1">
    <location>
        <begin position="116"/>
        <end position="125"/>
    </location>
</feature>
<evidence type="ECO:0000313" key="4">
    <source>
        <dbReference type="Proteomes" id="UP001595921"/>
    </source>
</evidence>
<feature type="compositionally biased region" description="Gly residues" evidence="1">
    <location>
        <begin position="127"/>
        <end position="136"/>
    </location>
</feature>
<dbReference type="Proteomes" id="UP001595921">
    <property type="component" value="Unassembled WGS sequence"/>
</dbReference>
<evidence type="ECO:0000256" key="1">
    <source>
        <dbReference type="SAM" id="MobiDB-lite"/>
    </source>
</evidence>
<evidence type="ECO:0000259" key="2">
    <source>
        <dbReference type="Pfam" id="PF18545"/>
    </source>
</evidence>
<organism evidence="3 4">
    <name type="scientific">Halobium salinum</name>
    <dbReference type="NCBI Taxonomy" id="1364940"/>
    <lineage>
        <taxon>Archaea</taxon>
        <taxon>Methanobacteriati</taxon>
        <taxon>Methanobacteriota</taxon>
        <taxon>Stenosarchaea group</taxon>
        <taxon>Halobacteria</taxon>
        <taxon>Halobacteriales</taxon>
        <taxon>Haloferacaceae</taxon>
        <taxon>Halobium</taxon>
    </lineage>
</organism>
<dbReference type="RefSeq" id="WP_267622505.1">
    <property type="nucleotide sequence ID" value="NZ_JAODIW010000006.1"/>
</dbReference>
<feature type="compositionally biased region" description="Polar residues" evidence="1">
    <location>
        <begin position="12"/>
        <end position="23"/>
    </location>
</feature>
<sequence length="136" mass="13938">MTTDTPPREPSASVTERQRNATTHLGTTVAFAVSDATGVPVTELDVVLNDYVDPDALHALFAPKDDGTPRPQGSVSFTVGDCEVTVFGDHRVVATPSGPGHPGGSEAPDALDGFDAPDRTVHADGDYPGGDGSAPV</sequence>
<accession>A0ABD5P965</accession>
<proteinExistence type="predicted"/>
<dbReference type="InterPro" id="IPR040624">
    <property type="entry name" value="HalOD1"/>
</dbReference>
<feature type="region of interest" description="Disordered" evidence="1">
    <location>
        <begin position="93"/>
        <end position="136"/>
    </location>
</feature>
<protein>
    <submittedName>
        <fullName evidence="3">HalOD1 output domain-containing protein</fullName>
    </submittedName>
</protein>
<comment type="caution">
    <text evidence="3">The sequence shown here is derived from an EMBL/GenBank/DDBJ whole genome shotgun (WGS) entry which is preliminary data.</text>
</comment>
<feature type="domain" description="Halobacterial output" evidence="2">
    <location>
        <begin position="24"/>
        <end position="95"/>
    </location>
</feature>
<keyword evidence="4" id="KW-1185">Reference proteome</keyword>
<feature type="region of interest" description="Disordered" evidence="1">
    <location>
        <begin position="1"/>
        <end position="23"/>
    </location>
</feature>
<gene>
    <name evidence="3" type="ORF">ACFO0N_04420</name>
</gene>
<dbReference type="AlphaFoldDB" id="A0ABD5P965"/>
<reference evidence="3 4" key="1">
    <citation type="journal article" date="2019" name="Int. J. Syst. Evol. Microbiol.">
        <title>The Global Catalogue of Microorganisms (GCM) 10K type strain sequencing project: providing services to taxonomists for standard genome sequencing and annotation.</title>
        <authorList>
            <consortium name="The Broad Institute Genomics Platform"/>
            <consortium name="The Broad Institute Genome Sequencing Center for Infectious Disease"/>
            <person name="Wu L."/>
            <person name="Ma J."/>
        </authorList>
    </citation>
    <scope>NUCLEOTIDE SEQUENCE [LARGE SCALE GENOMIC DNA]</scope>
    <source>
        <strain evidence="3 4">CGMCC 1.12553</strain>
    </source>
</reference>
<name>A0ABD5P965_9EURY</name>
<dbReference type="EMBL" id="JBHSDS010000003">
    <property type="protein sequence ID" value="MFC4357192.1"/>
    <property type="molecule type" value="Genomic_DNA"/>
</dbReference>
<evidence type="ECO:0000313" key="3">
    <source>
        <dbReference type="EMBL" id="MFC4357192.1"/>
    </source>
</evidence>
<dbReference type="Pfam" id="PF18545">
    <property type="entry name" value="HalOD1"/>
    <property type="match status" value="1"/>
</dbReference>